<dbReference type="AlphaFoldDB" id="A0A2P5WWB0"/>
<dbReference type="EMBL" id="KZ666288">
    <property type="protein sequence ID" value="PPR95388.1"/>
    <property type="molecule type" value="Genomic_DNA"/>
</dbReference>
<sequence length="111" mass="12340">MACRYLRDGGRTDALDSSLWSEDGTLSIVPSLARAMLARRSQRIASKDQWPEVFGKVLPGAYGGTAREGDEFLRLDPWKMALPSVSWKQSQMCLYTPDRILGTNVPGIIHT</sequence>
<evidence type="ECO:0000313" key="2">
    <source>
        <dbReference type="Proteomes" id="UP000239757"/>
    </source>
</evidence>
<dbReference type="Proteomes" id="UP000239757">
    <property type="component" value="Unassembled WGS sequence"/>
</dbReference>
<organism evidence="1 2">
    <name type="scientific">Gossypium barbadense</name>
    <name type="common">Sea Island cotton</name>
    <name type="synonym">Hibiscus barbadensis</name>
    <dbReference type="NCBI Taxonomy" id="3634"/>
    <lineage>
        <taxon>Eukaryota</taxon>
        <taxon>Viridiplantae</taxon>
        <taxon>Streptophyta</taxon>
        <taxon>Embryophyta</taxon>
        <taxon>Tracheophyta</taxon>
        <taxon>Spermatophyta</taxon>
        <taxon>Magnoliopsida</taxon>
        <taxon>eudicotyledons</taxon>
        <taxon>Gunneridae</taxon>
        <taxon>Pentapetalae</taxon>
        <taxon>rosids</taxon>
        <taxon>malvids</taxon>
        <taxon>Malvales</taxon>
        <taxon>Malvaceae</taxon>
        <taxon>Malvoideae</taxon>
        <taxon>Gossypium</taxon>
    </lineage>
</organism>
<protein>
    <submittedName>
        <fullName evidence="1">Uncharacterized protein</fullName>
    </submittedName>
</protein>
<evidence type="ECO:0000313" key="1">
    <source>
        <dbReference type="EMBL" id="PPR95388.1"/>
    </source>
</evidence>
<proteinExistence type="predicted"/>
<accession>A0A2P5WWB0</accession>
<reference evidence="1 2" key="1">
    <citation type="submission" date="2015-01" db="EMBL/GenBank/DDBJ databases">
        <title>Genome of allotetraploid Gossypium barbadense reveals genomic plasticity and fiber elongation in cotton evolution.</title>
        <authorList>
            <person name="Chen X."/>
            <person name="Liu X."/>
            <person name="Zhao B."/>
            <person name="Zheng H."/>
            <person name="Hu Y."/>
            <person name="Lu G."/>
            <person name="Yang C."/>
            <person name="Chen J."/>
            <person name="Shan C."/>
            <person name="Zhang L."/>
            <person name="Zhou Y."/>
            <person name="Wang L."/>
            <person name="Guo W."/>
            <person name="Bai Y."/>
            <person name="Ruan J."/>
            <person name="Shangguan X."/>
            <person name="Mao Y."/>
            <person name="Jiang J."/>
            <person name="Zhu Y."/>
            <person name="Lei J."/>
            <person name="Kang H."/>
            <person name="Chen S."/>
            <person name="He X."/>
            <person name="Wang R."/>
            <person name="Wang Y."/>
            <person name="Chen J."/>
            <person name="Wang L."/>
            <person name="Yu S."/>
            <person name="Wang B."/>
            <person name="Wei J."/>
            <person name="Song S."/>
            <person name="Lu X."/>
            <person name="Gao Z."/>
            <person name="Gu W."/>
            <person name="Deng X."/>
            <person name="Ma D."/>
            <person name="Wang S."/>
            <person name="Liang W."/>
            <person name="Fang L."/>
            <person name="Cai C."/>
            <person name="Zhu X."/>
            <person name="Zhou B."/>
            <person name="Zhang Y."/>
            <person name="Chen Z."/>
            <person name="Xu S."/>
            <person name="Zhu R."/>
            <person name="Wang S."/>
            <person name="Zhang T."/>
            <person name="Zhao G."/>
        </authorList>
    </citation>
    <scope>NUCLEOTIDE SEQUENCE [LARGE SCALE GENOMIC DNA]</scope>
    <source>
        <strain evidence="2">cv. Xinhai21</strain>
        <tissue evidence="1">Leaf</tissue>
    </source>
</reference>
<gene>
    <name evidence="1" type="ORF">GOBAR_AA25280</name>
</gene>
<name>A0A2P5WWB0_GOSBA</name>